<evidence type="ECO:0000313" key="2">
    <source>
        <dbReference type="EMBL" id="MBM9624627.1"/>
    </source>
</evidence>
<dbReference type="RefSeq" id="WP_205378781.1">
    <property type="nucleotide sequence ID" value="NZ_JAFEJA010000003.1"/>
</dbReference>
<accession>A0ABS2V6F1</accession>
<organism evidence="2 3">
    <name type="scientific">Streptomyces zhihengii</name>
    <dbReference type="NCBI Taxonomy" id="1818004"/>
    <lineage>
        <taxon>Bacteria</taxon>
        <taxon>Bacillati</taxon>
        <taxon>Actinomycetota</taxon>
        <taxon>Actinomycetes</taxon>
        <taxon>Kitasatosporales</taxon>
        <taxon>Streptomycetaceae</taxon>
        <taxon>Streptomyces</taxon>
    </lineage>
</organism>
<gene>
    <name evidence="2" type="ORF">JE024_39515</name>
</gene>
<keyword evidence="2" id="KW-0315">Glutamine amidotransferase</keyword>
<proteinExistence type="predicted"/>
<dbReference type="CDD" id="cd01741">
    <property type="entry name" value="GATase1_1"/>
    <property type="match status" value="1"/>
</dbReference>
<dbReference type="EMBL" id="JAFEJA010000003">
    <property type="protein sequence ID" value="MBM9624627.1"/>
    <property type="molecule type" value="Genomic_DNA"/>
</dbReference>
<dbReference type="PANTHER" id="PTHR42695">
    <property type="entry name" value="GLUTAMINE AMIDOTRANSFERASE YLR126C-RELATED"/>
    <property type="match status" value="1"/>
</dbReference>
<dbReference type="InterPro" id="IPR017926">
    <property type="entry name" value="GATASE"/>
</dbReference>
<dbReference type="Pfam" id="PF00117">
    <property type="entry name" value="GATase"/>
    <property type="match status" value="1"/>
</dbReference>
<dbReference type="InterPro" id="IPR029062">
    <property type="entry name" value="Class_I_gatase-like"/>
</dbReference>
<evidence type="ECO:0000259" key="1">
    <source>
        <dbReference type="Pfam" id="PF00117"/>
    </source>
</evidence>
<protein>
    <submittedName>
        <fullName evidence="2">Type 1 glutamine amidotransferase</fullName>
    </submittedName>
</protein>
<sequence length="244" mass="26915">MSSESGEPVGPADQRRSAVLVTHEAYGADDTGAIRRYLVDRGFSVAHHSVFPHGEIRDPDLALPDTAAADLVVVFGSFAHAWQQEHQDWVEAEISWVRRVVESDIAYVGVCFGGQLLTRAWGGRVEPGNGHEIGMLTFQTTPDCPIPGGPWFSWHSDRVVLPPDVTVWSRSDFGPQIFTRGRSIGVQFHPEITHALVDSWIRAEQATVDKAYGSERLRAEVDADIGASQTNLGTFLNWVIEAWV</sequence>
<feature type="domain" description="Glutamine amidotransferase" evidence="1">
    <location>
        <begin position="32"/>
        <end position="195"/>
    </location>
</feature>
<dbReference type="PANTHER" id="PTHR42695:SF5">
    <property type="entry name" value="GLUTAMINE AMIDOTRANSFERASE YLR126C-RELATED"/>
    <property type="match status" value="1"/>
</dbReference>
<name>A0ABS2V6F1_9ACTN</name>
<dbReference type="SUPFAM" id="SSF52317">
    <property type="entry name" value="Class I glutamine amidotransferase-like"/>
    <property type="match status" value="1"/>
</dbReference>
<keyword evidence="2" id="KW-0614">Plasmid</keyword>
<dbReference type="PROSITE" id="PS51273">
    <property type="entry name" value="GATASE_TYPE_1"/>
    <property type="match status" value="1"/>
</dbReference>
<dbReference type="InterPro" id="IPR044992">
    <property type="entry name" value="ChyE-like"/>
</dbReference>
<dbReference type="Gene3D" id="3.40.50.880">
    <property type="match status" value="1"/>
</dbReference>
<dbReference type="Proteomes" id="UP000664109">
    <property type="component" value="Unassembled WGS sequence"/>
</dbReference>
<evidence type="ECO:0000313" key="3">
    <source>
        <dbReference type="Proteomes" id="UP000664109"/>
    </source>
</evidence>
<keyword evidence="3" id="KW-1185">Reference proteome</keyword>
<reference evidence="2 3" key="1">
    <citation type="journal article" date="2016" name="Arch. Microbiol.">
        <title>Streptomyces zhihengii sp. nov., isolated from rhizospheric soil of Psammosilene tunicoides.</title>
        <authorList>
            <person name="Huang M.J."/>
            <person name="Fei J.J."/>
            <person name="Salam N."/>
            <person name="Kim C.J."/>
            <person name="Hozzein W.N."/>
            <person name="Xiao M."/>
            <person name="Huang H.Q."/>
            <person name="Li W.J."/>
        </authorList>
    </citation>
    <scope>NUCLEOTIDE SEQUENCE [LARGE SCALE GENOMIC DNA]</scope>
    <source>
        <strain evidence="2 3">YIM T102</strain>
    </source>
</reference>
<comment type="caution">
    <text evidence="2">The sequence shown here is derived from an EMBL/GenBank/DDBJ whole genome shotgun (WGS) entry which is preliminary data.</text>
</comment>
<geneLocation type="plasmid" evidence="2">
    <name>unnamed1</name>
</geneLocation>